<dbReference type="Gene3D" id="1.10.1040.10">
    <property type="entry name" value="N-(1-d-carboxylethyl)-l-norvaline Dehydrogenase, domain 2"/>
    <property type="match status" value="1"/>
</dbReference>
<feature type="domain" description="Mannitol dehydrogenase C-terminal" evidence="8">
    <location>
        <begin position="206"/>
        <end position="341"/>
    </location>
</feature>
<accession>A0A968GI73</accession>
<dbReference type="PRINTS" id="PR00084">
    <property type="entry name" value="MTLDHDRGNASE"/>
</dbReference>
<dbReference type="SUPFAM" id="SSF51735">
    <property type="entry name" value="NAD(P)-binding Rossmann-fold domains"/>
    <property type="match status" value="1"/>
</dbReference>
<dbReference type="PANTHER" id="PTHR30524">
    <property type="entry name" value="MANNITOL-1-PHOSPHATE 5-DEHYDROGENASE"/>
    <property type="match status" value="1"/>
</dbReference>
<evidence type="ECO:0000259" key="8">
    <source>
        <dbReference type="Pfam" id="PF08125"/>
    </source>
</evidence>
<dbReference type="PROSITE" id="PS00974">
    <property type="entry name" value="MANNITOL_DHGENASE"/>
    <property type="match status" value="1"/>
</dbReference>
<keyword evidence="10" id="KW-1185">Reference proteome</keyword>
<name>A0A968GI73_9SPIO</name>
<comment type="similarity">
    <text evidence="1 6">Belongs to the mannitol dehydrogenase family.</text>
</comment>
<sequence length="397" mass="44599">MKKALHFGAGNIGRGFIGKILYDGGYQTIFADVNEELITALQKEKTYYVEIVGESRQRVRVDGVSGILSHHEEALIEQGLTVNLITTAVGPNILPYIAPAIAKIIGHRAKNNQEEFLTVIACENMIRATDALRDEIFSHLTDIEINYAKEWVAFANSAVDRIVPPMERTANQSTLDVMVEEFFEWVVDKTQLKEDLGISDIVYTDNLEAFIERKLFTLNTSHAVTAYAGALLGLETIAQSINDGRIRAFVQQVMAETGEILIRRHQFDRASHEAYQQKIMKRFANVYLKDSCQRVGRDVARKMGANDRFFKPIGYAKALAISYSSLLIGVSFALSFSEEERPSVWASVKEPSDGLEQWFMTIHGDEKILSKDDYIQLRTLLDHPEASLKGCVTPCIK</sequence>
<dbReference type="InterPro" id="IPR023027">
    <property type="entry name" value="Mannitol_DH_CS"/>
</dbReference>
<evidence type="ECO:0000259" key="7">
    <source>
        <dbReference type="Pfam" id="PF01232"/>
    </source>
</evidence>
<dbReference type="InterPro" id="IPR013118">
    <property type="entry name" value="Mannitol_DH_C"/>
</dbReference>
<dbReference type="Pfam" id="PF01232">
    <property type="entry name" value="Mannitol_dh"/>
    <property type="match status" value="1"/>
</dbReference>
<dbReference type="InterPro" id="IPR000669">
    <property type="entry name" value="Mannitol_DH"/>
</dbReference>
<organism evidence="9 10">
    <name type="scientific">Entomospira culicis</name>
    <dbReference type="NCBI Taxonomy" id="2719989"/>
    <lineage>
        <taxon>Bacteria</taxon>
        <taxon>Pseudomonadati</taxon>
        <taxon>Spirochaetota</taxon>
        <taxon>Spirochaetia</taxon>
        <taxon>Spirochaetales</taxon>
        <taxon>Spirochaetaceae</taxon>
        <taxon>Entomospira</taxon>
    </lineage>
</organism>
<evidence type="ECO:0000256" key="5">
    <source>
        <dbReference type="ARBA" id="ARBA00023027"/>
    </source>
</evidence>
<evidence type="ECO:0000313" key="10">
    <source>
        <dbReference type="Proteomes" id="UP000778951"/>
    </source>
</evidence>
<feature type="domain" description="Mannitol dehydrogenase N-terminal" evidence="7">
    <location>
        <begin position="3"/>
        <end position="194"/>
    </location>
</feature>
<dbReference type="Proteomes" id="UP000778951">
    <property type="component" value="Unassembled WGS sequence"/>
</dbReference>
<dbReference type="NCBIfam" id="NF002646">
    <property type="entry name" value="PRK02318.1-2"/>
    <property type="match status" value="1"/>
</dbReference>
<dbReference type="AlphaFoldDB" id="A0A968GI73"/>
<dbReference type="InterPro" id="IPR013328">
    <property type="entry name" value="6PGD_dom2"/>
</dbReference>
<comment type="caution">
    <text evidence="9">The sequence shown here is derived from an EMBL/GenBank/DDBJ whole genome shotgun (WGS) entry which is preliminary data.</text>
</comment>
<dbReference type="InterPro" id="IPR023028">
    <property type="entry name" value="Mannitol_1_phos_5_DH"/>
</dbReference>
<dbReference type="Gene3D" id="3.40.50.720">
    <property type="entry name" value="NAD(P)-binding Rossmann-like Domain"/>
    <property type="match status" value="1"/>
</dbReference>
<evidence type="ECO:0000256" key="1">
    <source>
        <dbReference type="ARBA" id="ARBA00006541"/>
    </source>
</evidence>
<reference evidence="9" key="1">
    <citation type="submission" date="2020-03" db="EMBL/GenBank/DDBJ databases">
        <title>Spirochaetal bacteria isolated from arthropods constitute a novel genus Entomospira genus novum within the order Spirochaetales.</title>
        <authorList>
            <person name="Grana-Miraglia L."/>
            <person name="Sikutova S."/>
            <person name="Fingerle V."/>
            <person name="Sing A."/>
            <person name="Castillo-Ramirez S."/>
            <person name="Margos G."/>
            <person name="Rudolf I."/>
        </authorList>
    </citation>
    <scope>NUCLEOTIDE SEQUENCE</scope>
    <source>
        <strain evidence="9">BR149</strain>
    </source>
</reference>
<dbReference type="InterPro" id="IPR036291">
    <property type="entry name" value="NAD(P)-bd_dom_sf"/>
</dbReference>
<dbReference type="GO" id="GO:0008926">
    <property type="term" value="F:mannitol-1-phosphate 5-dehydrogenase activity"/>
    <property type="evidence" value="ECO:0007669"/>
    <property type="project" value="UniProtKB-UniRule"/>
</dbReference>
<dbReference type="PANTHER" id="PTHR30524:SF0">
    <property type="entry name" value="ALTRONATE OXIDOREDUCTASE-RELATED"/>
    <property type="match status" value="1"/>
</dbReference>
<evidence type="ECO:0000313" key="9">
    <source>
        <dbReference type="EMBL" id="NIZ69434.1"/>
    </source>
</evidence>
<keyword evidence="5 6" id="KW-0520">NAD</keyword>
<dbReference type="RefSeq" id="WP_167695525.1">
    <property type="nucleotide sequence ID" value="NZ_CP118181.1"/>
</dbReference>
<comment type="catalytic activity">
    <reaction evidence="6">
        <text>D-mannitol 1-phosphate + NAD(+) = beta-D-fructose 6-phosphate + NADH + H(+)</text>
        <dbReference type="Rhea" id="RHEA:19661"/>
        <dbReference type="ChEBI" id="CHEBI:15378"/>
        <dbReference type="ChEBI" id="CHEBI:57540"/>
        <dbReference type="ChEBI" id="CHEBI:57634"/>
        <dbReference type="ChEBI" id="CHEBI:57945"/>
        <dbReference type="ChEBI" id="CHEBI:61381"/>
        <dbReference type="EC" id="1.1.1.17"/>
    </reaction>
</comment>
<dbReference type="SUPFAM" id="SSF48179">
    <property type="entry name" value="6-phosphogluconate dehydrogenase C-terminal domain-like"/>
    <property type="match status" value="1"/>
</dbReference>
<dbReference type="EMBL" id="JAATLM010000001">
    <property type="protein sequence ID" value="NIZ69434.1"/>
    <property type="molecule type" value="Genomic_DNA"/>
</dbReference>
<dbReference type="GO" id="GO:0005829">
    <property type="term" value="C:cytosol"/>
    <property type="evidence" value="ECO:0007669"/>
    <property type="project" value="TreeGrafter"/>
</dbReference>
<evidence type="ECO:0000256" key="4">
    <source>
        <dbReference type="ARBA" id="ARBA00023002"/>
    </source>
</evidence>
<keyword evidence="4 6" id="KW-0560">Oxidoreductase</keyword>
<evidence type="ECO:0000256" key="3">
    <source>
        <dbReference type="ARBA" id="ARBA00016219"/>
    </source>
</evidence>
<dbReference type="InterPro" id="IPR008927">
    <property type="entry name" value="6-PGluconate_DH-like_C_sf"/>
</dbReference>
<dbReference type="InterPro" id="IPR013131">
    <property type="entry name" value="Mannitol_DH_N"/>
</dbReference>
<gene>
    <name evidence="6" type="primary">mtlD</name>
    <name evidence="9" type="ORF">HCT48_04300</name>
</gene>
<dbReference type="GO" id="GO:0019592">
    <property type="term" value="P:mannitol catabolic process"/>
    <property type="evidence" value="ECO:0007669"/>
    <property type="project" value="TreeGrafter"/>
</dbReference>
<dbReference type="EC" id="1.1.1.17" evidence="2 6"/>
<dbReference type="HAMAP" id="MF_00196">
    <property type="entry name" value="Mannitol_dehydrog"/>
    <property type="match status" value="1"/>
</dbReference>
<dbReference type="Pfam" id="PF08125">
    <property type="entry name" value="Mannitol_dh_C"/>
    <property type="match status" value="1"/>
</dbReference>
<evidence type="ECO:0000256" key="2">
    <source>
        <dbReference type="ARBA" id="ARBA00012939"/>
    </source>
</evidence>
<evidence type="ECO:0000256" key="6">
    <source>
        <dbReference type="HAMAP-Rule" id="MF_00196"/>
    </source>
</evidence>
<dbReference type="NCBIfam" id="NF002652">
    <property type="entry name" value="PRK02318.2-5"/>
    <property type="match status" value="1"/>
</dbReference>
<proteinExistence type="inferred from homology"/>
<feature type="binding site" evidence="6">
    <location>
        <begin position="4"/>
        <end position="15"/>
    </location>
    <ligand>
        <name>NAD(+)</name>
        <dbReference type="ChEBI" id="CHEBI:57540"/>
    </ligand>
</feature>
<protein>
    <recommendedName>
        <fullName evidence="3 6">Mannitol-1-phosphate 5-dehydrogenase</fullName>
        <ecNumber evidence="2 6">1.1.1.17</ecNumber>
    </recommendedName>
</protein>